<evidence type="ECO:0008006" key="3">
    <source>
        <dbReference type="Google" id="ProtNLM"/>
    </source>
</evidence>
<proteinExistence type="predicted"/>
<dbReference type="Proteomes" id="UP001249851">
    <property type="component" value="Unassembled WGS sequence"/>
</dbReference>
<comment type="caution">
    <text evidence="1">The sequence shown here is derived from an EMBL/GenBank/DDBJ whole genome shotgun (WGS) entry which is preliminary data.</text>
</comment>
<reference evidence="1" key="2">
    <citation type="journal article" date="2023" name="Science">
        <title>Genomic signatures of disease resistance in endangered staghorn corals.</title>
        <authorList>
            <person name="Vollmer S.V."/>
            <person name="Selwyn J.D."/>
            <person name="Despard B.A."/>
            <person name="Roesel C.L."/>
        </authorList>
    </citation>
    <scope>NUCLEOTIDE SEQUENCE</scope>
    <source>
        <strain evidence="1">K2</strain>
    </source>
</reference>
<evidence type="ECO:0000313" key="1">
    <source>
        <dbReference type="EMBL" id="KAK2567347.1"/>
    </source>
</evidence>
<accession>A0AAD9VAW5</accession>
<reference evidence="1" key="1">
    <citation type="journal article" date="2023" name="G3 (Bethesda)">
        <title>Whole genome assembly and annotation of the endangered Caribbean coral Acropora cervicornis.</title>
        <authorList>
            <person name="Selwyn J.D."/>
            <person name="Vollmer S.V."/>
        </authorList>
    </citation>
    <scope>NUCLEOTIDE SEQUENCE</scope>
    <source>
        <strain evidence="1">K2</strain>
    </source>
</reference>
<protein>
    <recommendedName>
        <fullName evidence="3">Fibrinogen C-terminal domain-containing protein</fullName>
    </recommendedName>
</protein>
<sequence>MVFKVVSGADGNVTAMQIYDSEDTTEEFTFSAQNVTNQDINIYMNRLASSVFWDSPYQVRVSVYENGSAVKELFFRGTGSDRYNWFSATRLITSSWVDIKTQPKNFFSLHGHCEQDSHKCRSFLINRESRDCTGDNGWLMLTGTAWCDWEGGARHRQILYSKGSSYAMWSNTAEVGEADALAVFLLT</sequence>
<gene>
    <name evidence="1" type="ORF">P5673_008143</name>
</gene>
<dbReference type="EMBL" id="JARQWQ010000014">
    <property type="protein sequence ID" value="KAK2567347.1"/>
    <property type="molecule type" value="Genomic_DNA"/>
</dbReference>
<organism evidence="1 2">
    <name type="scientific">Acropora cervicornis</name>
    <name type="common">Staghorn coral</name>
    <dbReference type="NCBI Taxonomy" id="6130"/>
    <lineage>
        <taxon>Eukaryota</taxon>
        <taxon>Metazoa</taxon>
        <taxon>Cnidaria</taxon>
        <taxon>Anthozoa</taxon>
        <taxon>Hexacorallia</taxon>
        <taxon>Scleractinia</taxon>
        <taxon>Astrocoeniina</taxon>
        <taxon>Acroporidae</taxon>
        <taxon>Acropora</taxon>
    </lineage>
</organism>
<evidence type="ECO:0000313" key="2">
    <source>
        <dbReference type="Proteomes" id="UP001249851"/>
    </source>
</evidence>
<dbReference type="AlphaFoldDB" id="A0AAD9VAW5"/>
<keyword evidence="2" id="KW-1185">Reference proteome</keyword>
<name>A0AAD9VAW5_ACRCE</name>